<dbReference type="PROSITE" id="PS50928">
    <property type="entry name" value="ABC_TM1"/>
    <property type="match status" value="1"/>
</dbReference>
<feature type="transmembrane region" description="Helical" evidence="7">
    <location>
        <begin position="148"/>
        <end position="169"/>
    </location>
</feature>
<evidence type="ECO:0000256" key="7">
    <source>
        <dbReference type="RuleBase" id="RU363032"/>
    </source>
</evidence>
<feature type="transmembrane region" description="Helical" evidence="7">
    <location>
        <begin position="9"/>
        <end position="34"/>
    </location>
</feature>
<keyword evidence="3" id="KW-1003">Cell membrane</keyword>
<evidence type="ECO:0000313" key="9">
    <source>
        <dbReference type="EMBL" id="RMB60214.1"/>
    </source>
</evidence>
<dbReference type="RefSeq" id="WP_121901694.1">
    <property type="nucleotide sequence ID" value="NZ_REFW01000002.1"/>
</dbReference>
<keyword evidence="4 7" id="KW-0812">Transmembrane</keyword>
<dbReference type="OrthoDB" id="9794684at2"/>
<accession>A0A3M0G5T4</accession>
<comment type="subcellular location">
    <subcellularLocation>
        <location evidence="1 7">Cell membrane</location>
        <topology evidence="1 7">Multi-pass membrane protein</topology>
    </subcellularLocation>
</comment>
<keyword evidence="10" id="KW-1185">Reference proteome</keyword>
<dbReference type="InterPro" id="IPR035906">
    <property type="entry name" value="MetI-like_sf"/>
</dbReference>
<keyword evidence="5 7" id="KW-1133">Transmembrane helix</keyword>
<evidence type="ECO:0000256" key="1">
    <source>
        <dbReference type="ARBA" id="ARBA00004651"/>
    </source>
</evidence>
<gene>
    <name evidence="9" type="ORF">EAX62_11070</name>
</gene>
<evidence type="ECO:0000313" key="10">
    <source>
        <dbReference type="Proteomes" id="UP000275256"/>
    </source>
</evidence>
<evidence type="ECO:0000256" key="5">
    <source>
        <dbReference type="ARBA" id="ARBA00022989"/>
    </source>
</evidence>
<evidence type="ECO:0000256" key="4">
    <source>
        <dbReference type="ARBA" id="ARBA00022692"/>
    </source>
</evidence>
<dbReference type="InterPro" id="IPR050901">
    <property type="entry name" value="BP-dep_ABC_trans_perm"/>
</dbReference>
<reference evidence="9 10" key="1">
    <citation type="submission" date="2018-10" db="EMBL/GenBank/DDBJ databases">
        <title>Tessaracoccus antarcticuss sp. nov., isolated from sediment.</title>
        <authorList>
            <person name="Zhou L.Y."/>
            <person name="Du Z.J."/>
        </authorList>
    </citation>
    <scope>NUCLEOTIDE SEQUENCE [LARGE SCALE GENOMIC DNA]</scope>
    <source>
        <strain evidence="9 10">JDX10</strain>
    </source>
</reference>
<dbReference type="GO" id="GO:0005886">
    <property type="term" value="C:plasma membrane"/>
    <property type="evidence" value="ECO:0007669"/>
    <property type="project" value="UniProtKB-SubCell"/>
</dbReference>
<protein>
    <submittedName>
        <fullName evidence="9">Carbohydrate ABC transporter permease</fullName>
    </submittedName>
</protein>
<name>A0A3M0G5T4_9ACTN</name>
<feature type="domain" description="ABC transmembrane type-1" evidence="8">
    <location>
        <begin position="77"/>
        <end position="268"/>
    </location>
</feature>
<feature type="transmembrane region" description="Helical" evidence="7">
    <location>
        <begin position="248"/>
        <end position="268"/>
    </location>
</feature>
<dbReference type="Gene3D" id="1.10.3720.10">
    <property type="entry name" value="MetI-like"/>
    <property type="match status" value="1"/>
</dbReference>
<evidence type="ECO:0000259" key="8">
    <source>
        <dbReference type="PROSITE" id="PS50928"/>
    </source>
</evidence>
<proteinExistence type="inferred from homology"/>
<dbReference type="CDD" id="cd06261">
    <property type="entry name" value="TM_PBP2"/>
    <property type="match status" value="1"/>
</dbReference>
<dbReference type="PANTHER" id="PTHR32243:SF18">
    <property type="entry name" value="INNER MEMBRANE ABC TRANSPORTER PERMEASE PROTEIN YCJP"/>
    <property type="match status" value="1"/>
</dbReference>
<dbReference type="InterPro" id="IPR000515">
    <property type="entry name" value="MetI-like"/>
</dbReference>
<dbReference type="PANTHER" id="PTHR32243">
    <property type="entry name" value="MALTOSE TRANSPORT SYSTEM PERMEASE-RELATED"/>
    <property type="match status" value="1"/>
</dbReference>
<dbReference type="GO" id="GO:0055085">
    <property type="term" value="P:transmembrane transport"/>
    <property type="evidence" value="ECO:0007669"/>
    <property type="project" value="InterPro"/>
</dbReference>
<dbReference type="Pfam" id="PF00528">
    <property type="entry name" value="BPD_transp_1"/>
    <property type="match status" value="1"/>
</dbReference>
<comment type="caution">
    <text evidence="9">The sequence shown here is derived from an EMBL/GenBank/DDBJ whole genome shotgun (WGS) entry which is preliminary data.</text>
</comment>
<dbReference type="Proteomes" id="UP000275256">
    <property type="component" value="Unassembled WGS sequence"/>
</dbReference>
<dbReference type="SUPFAM" id="SSF161098">
    <property type="entry name" value="MetI-like"/>
    <property type="match status" value="1"/>
</dbReference>
<feature type="transmembrane region" description="Helical" evidence="7">
    <location>
        <begin position="189"/>
        <end position="210"/>
    </location>
</feature>
<feature type="transmembrane region" description="Helical" evidence="7">
    <location>
        <begin position="81"/>
        <end position="102"/>
    </location>
</feature>
<dbReference type="AlphaFoldDB" id="A0A3M0G5T4"/>
<keyword evidence="6 7" id="KW-0472">Membrane</keyword>
<evidence type="ECO:0000256" key="3">
    <source>
        <dbReference type="ARBA" id="ARBA00022475"/>
    </source>
</evidence>
<keyword evidence="2 7" id="KW-0813">Transport</keyword>
<sequence length="283" mass="30892">MRPTRRQLIALHVTAVVVAVLYLLPVFWTAIASVTPARSLLDRPLRWLPQETDLTRYIAILTPGGVNGVGGGFLEAIANSLVVASVTVAIAMVVSIFGAYAFARLRFRGRRLTLLVFLGTYMLPQIALLIPLYFILNQLRLLDNRFGLILVDLALVVPFTLWILSNYFLTVPEELEDAARVDGCTRMGALWWVVLPTARPGIITAVMFAFFLAWDEFLYALVFTSTYAAKTLPVAIAEFSGRYTTDFGLVAAGGLVAALPPILIALAFQRNIVSGMSAGAIKG</sequence>
<dbReference type="EMBL" id="REFW01000002">
    <property type="protein sequence ID" value="RMB60214.1"/>
    <property type="molecule type" value="Genomic_DNA"/>
</dbReference>
<evidence type="ECO:0000256" key="2">
    <source>
        <dbReference type="ARBA" id="ARBA00022448"/>
    </source>
</evidence>
<organism evidence="9 10">
    <name type="scientific">Tessaracoccus antarcticus</name>
    <dbReference type="NCBI Taxonomy" id="2479848"/>
    <lineage>
        <taxon>Bacteria</taxon>
        <taxon>Bacillati</taxon>
        <taxon>Actinomycetota</taxon>
        <taxon>Actinomycetes</taxon>
        <taxon>Propionibacteriales</taxon>
        <taxon>Propionibacteriaceae</taxon>
        <taxon>Tessaracoccus</taxon>
    </lineage>
</organism>
<feature type="transmembrane region" description="Helical" evidence="7">
    <location>
        <begin position="114"/>
        <end position="136"/>
    </location>
</feature>
<evidence type="ECO:0000256" key="6">
    <source>
        <dbReference type="ARBA" id="ARBA00023136"/>
    </source>
</evidence>
<comment type="similarity">
    <text evidence="7">Belongs to the binding-protein-dependent transport system permease family.</text>
</comment>